<feature type="compositionally biased region" description="Polar residues" evidence="1">
    <location>
        <begin position="105"/>
        <end position="119"/>
    </location>
</feature>
<feature type="non-terminal residue" evidence="2">
    <location>
        <position position="155"/>
    </location>
</feature>
<evidence type="ECO:0000313" key="3">
    <source>
        <dbReference type="Proteomes" id="UP001357485"/>
    </source>
</evidence>
<reference evidence="2 3" key="1">
    <citation type="submission" date="2023-08" db="EMBL/GenBank/DDBJ databases">
        <title>Black Yeasts Isolated from many extreme environments.</title>
        <authorList>
            <person name="Coleine C."/>
            <person name="Stajich J.E."/>
            <person name="Selbmann L."/>
        </authorList>
    </citation>
    <scope>NUCLEOTIDE SEQUENCE [LARGE SCALE GENOMIC DNA]</scope>
    <source>
        <strain evidence="2 3">CCFEE 536</strain>
    </source>
</reference>
<dbReference type="Proteomes" id="UP001357485">
    <property type="component" value="Unassembled WGS sequence"/>
</dbReference>
<comment type="caution">
    <text evidence="2">The sequence shown here is derived from an EMBL/GenBank/DDBJ whole genome shotgun (WGS) entry which is preliminary data.</text>
</comment>
<accession>A0ABR0LUC0</accession>
<feature type="non-terminal residue" evidence="2">
    <location>
        <position position="1"/>
    </location>
</feature>
<proteinExistence type="predicted"/>
<name>A0ABR0LUC0_9PEZI</name>
<gene>
    <name evidence="2" type="ORF">LTR16_011182</name>
</gene>
<evidence type="ECO:0000313" key="2">
    <source>
        <dbReference type="EMBL" id="KAK5240046.1"/>
    </source>
</evidence>
<sequence>RTEGEEAEAPAAKRRETGLLAPKSTNKKLGQGTFQQQKRFESTKPAPSAPTAAAALAKSVTSAAAVLGTAPGDVVSATFARSRKARTQQSKDASSRSHLVATATKGISQKVIQKPTSKLTGRKRTGVARTFGCSMALTGIEKPKISAPVVKDGAA</sequence>
<keyword evidence="3" id="KW-1185">Reference proteome</keyword>
<organism evidence="2 3">
    <name type="scientific">Cryomyces antarcticus</name>
    <dbReference type="NCBI Taxonomy" id="329879"/>
    <lineage>
        <taxon>Eukaryota</taxon>
        <taxon>Fungi</taxon>
        <taxon>Dikarya</taxon>
        <taxon>Ascomycota</taxon>
        <taxon>Pezizomycotina</taxon>
        <taxon>Dothideomycetes</taxon>
        <taxon>Dothideomycetes incertae sedis</taxon>
        <taxon>Cryomyces</taxon>
    </lineage>
</organism>
<evidence type="ECO:0000256" key="1">
    <source>
        <dbReference type="SAM" id="MobiDB-lite"/>
    </source>
</evidence>
<dbReference type="EMBL" id="JAVRRA010011601">
    <property type="protein sequence ID" value="KAK5240046.1"/>
    <property type="molecule type" value="Genomic_DNA"/>
</dbReference>
<protein>
    <submittedName>
        <fullName evidence="2">Uncharacterized protein</fullName>
    </submittedName>
</protein>
<feature type="compositionally biased region" description="Polar residues" evidence="1">
    <location>
        <begin position="23"/>
        <end position="37"/>
    </location>
</feature>
<feature type="region of interest" description="Disordered" evidence="1">
    <location>
        <begin position="1"/>
        <end position="49"/>
    </location>
</feature>
<feature type="region of interest" description="Disordered" evidence="1">
    <location>
        <begin position="83"/>
        <end position="123"/>
    </location>
</feature>